<evidence type="ECO:0000313" key="1">
    <source>
        <dbReference type="EMBL" id="KAI4308252.1"/>
    </source>
</evidence>
<reference evidence="1 2" key="1">
    <citation type="journal article" date="2022" name="DNA Res.">
        <title>Chromosomal-level genome assembly of the orchid tree Bauhinia variegata (Leguminosae; Cercidoideae) supports the allotetraploid origin hypothesis of Bauhinia.</title>
        <authorList>
            <person name="Zhong Y."/>
            <person name="Chen Y."/>
            <person name="Zheng D."/>
            <person name="Pang J."/>
            <person name="Liu Y."/>
            <person name="Luo S."/>
            <person name="Meng S."/>
            <person name="Qian L."/>
            <person name="Wei D."/>
            <person name="Dai S."/>
            <person name="Zhou R."/>
        </authorList>
    </citation>
    <scope>NUCLEOTIDE SEQUENCE [LARGE SCALE GENOMIC DNA]</scope>
    <source>
        <strain evidence="1">BV-YZ2020</strain>
    </source>
</reference>
<name>A0ACB9LFX2_BAUVA</name>
<proteinExistence type="predicted"/>
<gene>
    <name evidence="1" type="ORF">L6164_031346</name>
</gene>
<comment type="caution">
    <text evidence="1">The sequence shown here is derived from an EMBL/GenBank/DDBJ whole genome shotgun (WGS) entry which is preliminary data.</text>
</comment>
<organism evidence="1 2">
    <name type="scientific">Bauhinia variegata</name>
    <name type="common">Purple orchid tree</name>
    <name type="synonym">Phanera variegata</name>
    <dbReference type="NCBI Taxonomy" id="167791"/>
    <lineage>
        <taxon>Eukaryota</taxon>
        <taxon>Viridiplantae</taxon>
        <taxon>Streptophyta</taxon>
        <taxon>Embryophyta</taxon>
        <taxon>Tracheophyta</taxon>
        <taxon>Spermatophyta</taxon>
        <taxon>Magnoliopsida</taxon>
        <taxon>eudicotyledons</taxon>
        <taxon>Gunneridae</taxon>
        <taxon>Pentapetalae</taxon>
        <taxon>rosids</taxon>
        <taxon>fabids</taxon>
        <taxon>Fabales</taxon>
        <taxon>Fabaceae</taxon>
        <taxon>Cercidoideae</taxon>
        <taxon>Cercideae</taxon>
        <taxon>Bauhiniinae</taxon>
        <taxon>Bauhinia</taxon>
    </lineage>
</organism>
<accession>A0ACB9LFX2</accession>
<keyword evidence="2" id="KW-1185">Reference proteome</keyword>
<dbReference type="EMBL" id="CM039437">
    <property type="protein sequence ID" value="KAI4308252.1"/>
    <property type="molecule type" value="Genomic_DNA"/>
</dbReference>
<evidence type="ECO:0000313" key="2">
    <source>
        <dbReference type="Proteomes" id="UP000828941"/>
    </source>
</evidence>
<protein>
    <submittedName>
        <fullName evidence="1">Uncharacterized protein</fullName>
    </submittedName>
</protein>
<sequence>MEAESVVVILDAASEVDTTVFIWALNKLPLKPRDKLTLLLVLNQITNPMGYKMFVNQTSMLGANKSIIEEEAAMRMEMYQNHEEIVKIVEMYESKEVEFSIQLIIGPKEDTLETVKELKSTWVIIDRKMKKDGEFFLKNLSCDISRLKRDKKIEHLRVPPESIPQEYNSRETYNDSTHGCGESLDTLPESPMAKKYSSPRKEENDPTLAINDNDSTSQIVSDDFDQLSQHQQDTKDSSPTHEINNNQMIGENIMMESSKCSVCKNRRPNLGWQKEFSYKELKAATDGFSIENSLSEGGYGPTFEGHLEAEVKIVVKQHQIADPQVEKNILKARHKNVAMLLGLCREESHNLIVYEYACNGSLDKYLSNESCMSLTWRQRVKIALGCCRGLKFLHENAIIHGSIKSSNILLTHDFEPLLGNISFGKEKHESKKSFGHKNSGYLAPEFLENGKLTTKTDVYSMGVVLLELISGRRATDKAPGDKILVVWAKQYFGGKKFPPLVDPKISNSYIEEELLSLVRVTEQCLKKNPKNRLSMNMVVSELQGISDNEEYCVIEESLPESSSTSSFADMSGSKVNEKTLETESLGENMKQTDCQSEASGQIINNDQITDQTDADQPSQVEHQMPSRSHADEGTSGPMVRNNHTFSFSITITQMTGEIQEDVLYKYQIRMESIFHQDLQDRYQSEIVENSKCAVCSICKVRRPNIGSEKNFTYEELQAATDGFSNENSLSDGGYGPVFKGQLDGKLKIVVKQHQISDPQVEKNIKSRVQSLLTARHKNVVMLLGCSRIESQQLIVYETICNGSLAMYLSKESCKALTWSQRVKVAVGCCQGLKFLHENNIIHGSIKPSNILLTHDFEPLLGNFSFAKAGDTLKKTYKDKNSGYMAPELCKSGKFSNKTDVYSFGVVLLELITGKRVTGKQSGRKSLVEWAKPLLGGNKYTQLIDPKIINSYEDGQLLLLVKVTAECLKKNPKKRSSMNVVVSELQVIADGKECYVIEDTPPANPYSTCSVQGINGSQDQTKIDQLRRDEEPTQSREHEEEWIQQPVISTNHMIDQTTAAQLSEDEEQMQRRPLGEERSLRETVSNVSDITSSQGDEESHNVSDVSRSQGDELSLYVSEETSSQADDDSLAQEDLSTKVSQEKEKFISCGRSNKETENRQESKNSAICDAGATRIQEDSLSSSMSQKSERLPAFNGHDHYKEVPTETNVCRDINNMTVHEPPQMRRSNHC</sequence>
<dbReference type="Proteomes" id="UP000828941">
    <property type="component" value="Chromosome 12"/>
</dbReference>